<reference evidence="1 2" key="1">
    <citation type="journal article" date="2010" name="Nature">
        <title>Genome sequencing and analysis of the model grass Brachypodium distachyon.</title>
        <authorList>
            <consortium name="International Brachypodium Initiative"/>
        </authorList>
    </citation>
    <scope>NUCLEOTIDE SEQUENCE [LARGE SCALE GENOMIC DNA]</scope>
    <source>
        <strain evidence="1 2">Bd21</strain>
    </source>
</reference>
<keyword evidence="3" id="KW-1185">Reference proteome</keyword>
<dbReference type="AlphaFoldDB" id="A0A0Q3E5T4"/>
<dbReference type="InterPro" id="IPR027417">
    <property type="entry name" value="P-loop_NTPase"/>
</dbReference>
<dbReference type="FunCoup" id="A0A0Q3E5T4">
    <property type="interactions" value="217"/>
</dbReference>
<sequence>MDMLISAILGEFISRSASFLISRYFRQQPDVDKILQRLQRVVLRIDTVVKEAEGRHITSKSMLLYPRIIRQPYGIYLLLDNCMFGCQTERVLPIVGPLGAGKSTLVERVRDRFSMILFLQEGSLEDERVIDLQGNNINRLVRHQNCASQNRLLIIVEIAEEINEGTWRRIKSSTTCMTPCGGSKIIITSRSDRIVNLGTTEALRLNHVCPEPYWHFFKSTAFSTNPDEQPNMAAMAIEIALEQKQCFMGAHIVAGLLRDHFNARFWRKILECTHLRLFHKHPNLRLLEDGPLYNWRLEGNCKYFLVCNYQSDSRDEVPKISVQDIILGCGGSTLSRGEFKALAWRSRIPPYYNSTISCKMQAPQPTVERKKPWV</sequence>
<dbReference type="OrthoDB" id="649712at2759"/>
<dbReference type="InParanoid" id="A0A0Q3E5T4"/>
<reference evidence="2" key="3">
    <citation type="submission" date="2018-08" db="UniProtKB">
        <authorList>
            <consortium name="EnsemblPlants"/>
        </authorList>
    </citation>
    <scope>IDENTIFICATION</scope>
    <source>
        <strain evidence="2">cv. Bd21</strain>
    </source>
</reference>
<dbReference type="PANTHER" id="PTHR33377">
    <property type="entry name" value="OS10G0134700 PROTEIN-RELATED"/>
    <property type="match status" value="1"/>
</dbReference>
<organism evidence="1">
    <name type="scientific">Brachypodium distachyon</name>
    <name type="common">Purple false brome</name>
    <name type="synonym">Trachynia distachya</name>
    <dbReference type="NCBI Taxonomy" id="15368"/>
    <lineage>
        <taxon>Eukaryota</taxon>
        <taxon>Viridiplantae</taxon>
        <taxon>Streptophyta</taxon>
        <taxon>Embryophyta</taxon>
        <taxon>Tracheophyta</taxon>
        <taxon>Spermatophyta</taxon>
        <taxon>Magnoliopsida</taxon>
        <taxon>Liliopsida</taxon>
        <taxon>Poales</taxon>
        <taxon>Poaceae</taxon>
        <taxon>BOP clade</taxon>
        <taxon>Pooideae</taxon>
        <taxon>Stipodae</taxon>
        <taxon>Brachypodieae</taxon>
        <taxon>Brachypodium</taxon>
    </lineage>
</organism>
<accession>A0A0Q3E5T4</accession>
<dbReference type="Proteomes" id="UP000008810">
    <property type="component" value="Chromosome 5"/>
</dbReference>
<dbReference type="Gramene" id="KQJ81564">
    <property type="protein sequence ID" value="KQJ81564"/>
    <property type="gene ID" value="BRADI_5g01457v3"/>
</dbReference>
<evidence type="ECO:0000313" key="2">
    <source>
        <dbReference type="EnsemblPlants" id="KQJ81564"/>
    </source>
</evidence>
<dbReference type="EnsemblPlants" id="KQJ81564">
    <property type="protein sequence ID" value="KQJ81564"/>
    <property type="gene ID" value="BRADI_5g01457v3"/>
</dbReference>
<evidence type="ECO:0008006" key="4">
    <source>
        <dbReference type="Google" id="ProtNLM"/>
    </source>
</evidence>
<reference evidence="1" key="2">
    <citation type="submission" date="2017-06" db="EMBL/GenBank/DDBJ databases">
        <title>WGS assembly of Brachypodium distachyon.</title>
        <authorList>
            <consortium name="The International Brachypodium Initiative"/>
            <person name="Lucas S."/>
            <person name="Harmon-Smith M."/>
            <person name="Lail K."/>
            <person name="Tice H."/>
            <person name="Grimwood J."/>
            <person name="Bruce D."/>
            <person name="Barry K."/>
            <person name="Shu S."/>
            <person name="Lindquist E."/>
            <person name="Wang M."/>
            <person name="Pitluck S."/>
            <person name="Vogel J.P."/>
            <person name="Garvin D.F."/>
            <person name="Mockler T.C."/>
            <person name="Schmutz J."/>
            <person name="Rokhsar D."/>
            <person name="Bevan M.W."/>
        </authorList>
    </citation>
    <scope>NUCLEOTIDE SEQUENCE</scope>
    <source>
        <strain evidence="1">Bd21</strain>
    </source>
</reference>
<dbReference type="PANTHER" id="PTHR33377:SF83">
    <property type="entry name" value="NB-ARC DOMAIN-CONTAINING PROTEIN"/>
    <property type="match status" value="1"/>
</dbReference>
<dbReference type="SUPFAM" id="SSF52540">
    <property type="entry name" value="P-loop containing nucleoside triphosphate hydrolases"/>
    <property type="match status" value="1"/>
</dbReference>
<evidence type="ECO:0000313" key="1">
    <source>
        <dbReference type="EMBL" id="KQJ81564.1"/>
    </source>
</evidence>
<dbReference type="Gene3D" id="3.40.50.300">
    <property type="entry name" value="P-loop containing nucleotide triphosphate hydrolases"/>
    <property type="match status" value="1"/>
</dbReference>
<evidence type="ECO:0000313" key="3">
    <source>
        <dbReference type="Proteomes" id="UP000008810"/>
    </source>
</evidence>
<gene>
    <name evidence="1" type="ORF">BRADI_5g01457v3</name>
</gene>
<protein>
    <recommendedName>
        <fullName evidence="4">NB-ARC domain-containing protein</fullName>
    </recommendedName>
</protein>
<proteinExistence type="predicted"/>
<dbReference type="EMBL" id="CM000884">
    <property type="protein sequence ID" value="KQJ81564.1"/>
    <property type="molecule type" value="Genomic_DNA"/>
</dbReference>
<name>A0A0Q3E5T4_BRADI</name>